<accession>A0ABQ4BCN9</accession>
<dbReference type="EMBL" id="BOMS01000062">
    <property type="protein sequence ID" value="GIE68436.1"/>
    <property type="molecule type" value="Genomic_DNA"/>
</dbReference>
<dbReference type="Proteomes" id="UP000624709">
    <property type="component" value="Unassembled WGS sequence"/>
</dbReference>
<evidence type="ECO:0008006" key="3">
    <source>
        <dbReference type="Google" id="ProtNLM"/>
    </source>
</evidence>
<name>A0ABQ4BCN9_9ACTN</name>
<proteinExistence type="predicted"/>
<reference evidence="1 2" key="1">
    <citation type="submission" date="2021-01" db="EMBL/GenBank/DDBJ databases">
        <title>Whole genome shotgun sequence of Actinoplanes palleronii NBRC 14916.</title>
        <authorList>
            <person name="Komaki H."/>
            <person name="Tamura T."/>
        </authorList>
    </citation>
    <scope>NUCLEOTIDE SEQUENCE [LARGE SCALE GENOMIC DNA]</scope>
    <source>
        <strain evidence="1 2">NBRC 14916</strain>
    </source>
</reference>
<sequence>MTADLTFADLVPWLRENEVDRVADALIAAGEPARRALAVPLLDYLHGREQVPYPLPDYPMDDPRWTGGRPMRREIELALRNNDALRVAGIACLASVTKVVAWIRDGWFRRPGPALADTVVRVLHAPGRPSPAAIAVALAGALRSRGIEQQWWLAGRLLAATGTPAPPTEPVLRGWLQQTGYDAARLRADPHTPALLPHLFTVARLSAEWGSAGPAAFAALAEGADRGVLLAGCLDRLAEGDRPAAIRPVVELHQRLAPTPDEYADHRQTYLVMLDSPHSTVVGLALSALRAVDDAGLLDAEEVAGAALSVLPRREKKLVRAQLAWLDAALSRKPDPVLFEALLAGLANEAVDLAESTLRVITKHVAAAGAAGRGQWERAAEGLSGDLRRQADALSPAVPSAPGLPGSSGLLAAGPGSPGFPVAALMPIRSIPELAAAAAELLDQFGPEPVLLEQVLEGLVRFAHLDRDGLAAALAPKIPETWTTPPAELLRAVVYRRPPDHRPPYEDQAAAPPYWLLFARYTELGRQMVRKPPIALLATPATVDGHVDPERVLTLLTAAEESGWQPGPADLTQALLRLPRTVDPAVTTTASRLRNPAARTVTAWLRAGGLPDPTVITLPAIRHTCTGAPACACPEPPRTLRTTAFEPITVAAGAIPLTAPKPLPNGLPRPRRSSHEFHFAEPVGFMAPEPVGFSAPAPVRVVAPEPVGFSTPAAVGVVAPDNAAMPGGSARADDLAGLVAPEGLLAMPVAGAAARAGDRRRTTPMGYWPMMLPGHPEIVAAHAVPELARSIHGDHRNQLDILLALAASTGPFGPATALCLAYGFTAGRAASRVITTDAFVELAARGRLDGMLVGRELAHLQRSGLLTVKRVAVCLTEALRAGAGDAVWATVREVLPAALAAPGPGTPDLLVVAEAAAAATRATDDLPEVTAAASQRGRTRLISEASRLARTLSGNLPASP</sequence>
<dbReference type="RefSeq" id="WP_203826766.1">
    <property type="nucleotide sequence ID" value="NZ_BAAATY010000012.1"/>
</dbReference>
<gene>
    <name evidence="1" type="ORF">Apa02nite_045440</name>
</gene>
<organism evidence="1 2">
    <name type="scientific">Actinoplanes palleronii</name>
    <dbReference type="NCBI Taxonomy" id="113570"/>
    <lineage>
        <taxon>Bacteria</taxon>
        <taxon>Bacillati</taxon>
        <taxon>Actinomycetota</taxon>
        <taxon>Actinomycetes</taxon>
        <taxon>Micromonosporales</taxon>
        <taxon>Micromonosporaceae</taxon>
        <taxon>Actinoplanes</taxon>
    </lineage>
</organism>
<evidence type="ECO:0000313" key="1">
    <source>
        <dbReference type="EMBL" id="GIE68436.1"/>
    </source>
</evidence>
<evidence type="ECO:0000313" key="2">
    <source>
        <dbReference type="Proteomes" id="UP000624709"/>
    </source>
</evidence>
<comment type="caution">
    <text evidence="1">The sequence shown here is derived from an EMBL/GenBank/DDBJ whole genome shotgun (WGS) entry which is preliminary data.</text>
</comment>
<protein>
    <recommendedName>
        <fullName evidence="3">Secreted protein</fullName>
    </recommendedName>
</protein>
<keyword evidence="2" id="KW-1185">Reference proteome</keyword>